<reference evidence="2" key="1">
    <citation type="submission" date="2023-07" db="EMBL/GenBank/DDBJ databases">
        <title>The genome sequence of Rhodocytophaga aerolata KACC 12507.</title>
        <authorList>
            <person name="Zhang X."/>
        </authorList>
    </citation>
    <scope>NUCLEOTIDE SEQUENCE</scope>
    <source>
        <strain evidence="2">KACC 12507</strain>
    </source>
</reference>
<gene>
    <name evidence="2" type="ORF">Q0590_29455</name>
</gene>
<evidence type="ECO:0000313" key="2">
    <source>
        <dbReference type="EMBL" id="MDO1450438.1"/>
    </source>
</evidence>
<keyword evidence="1" id="KW-0732">Signal</keyword>
<dbReference type="EMBL" id="JAUKPO010000030">
    <property type="protein sequence ID" value="MDO1450438.1"/>
    <property type="molecule type" value="Genomic_DNA"/>
</dbReference>
<accession>A0ABT8REB5</accession>
<feature type="chain" id="PRO_5046431029" description="Lipocalin family protein" evidence="1">
    <location>
        <begin position="21"/>
        <end position="281"/>
    </location>
</feature>
<dbReference type="RefSeq" id="WP_302041238.1">
    <property type="nucleotide sequence ID" value="NZ_JAUKPO010000030.1"/>
</dbReference>
<name>A0ABT8REB5_9BACT</name>
<dbReference type="Proteomes" id="UP001168528">
    <property type="component" value="Unassembled WGS sequence"/>
</dbReference>
<evidence type="ECO:0000313" key="3">
    <source>
        <dbReference type="Proteomes" id="UP001168528"/>
    </source>
</evidence>
<sequence length="281" mass="31416">MRTSCLFFILACLYCLQVAAQTQNSLIGTWKLVSQLGEDENGKRLTRDASKVKEYKIITPTHFMWIAEVKGDTGKYAGGGTYTFSPYDGKYIETVQWTSLPDLKKTTFDLTMKVEGNTLRQTGWATLHGKKYPQDETWEKVNLPAQQVDEAIGTWQLVSYKATGKDGKEQVTDKSQMKLIRVITPTHWMQLGEALQGSKSTFAYAIGGTHKLKNAKVIVKSEIGTVPYTQNEWTELTYKVEGDKILQTGTHHEADGSTATFSDEFQRIGAKPKLAKTSPAK</sequence>
<evidence type="ECO:0008006" key="4">
    <source>
        <dbReference type="Google" id="ProtNLM"/>
    </source>
</evidence>
<keyword evidence="3" id="KW-1185">Reference proteome</keyword>
<protein>
    <recommendedName>
        <fullName evidence="4">Lipocalin family protein</fullName>
    </recommendedName>
</protein>
<evidence type="ECO:0000256" key="1">
    <source>
        <dbReference type="SAM" id="SignalP"/>
    </source>
</evidence>
<organism evidence="2 3">
    <name type="scientific">Rhodocytophaga aerolata</name>
    <dbReference type="NCBI Taxonomy" id="455078"/>
    <lineage>
        <taxon>Bacteria</taxon>
        <taxon>Pseudomonadati</taxon>
        <taxon>Bacteroidota</taxon>
        <taxon>Cytophagia</taxon>
        <taxon>Cytophagales</taxon>
        <taxon>Rhodocytophagaceae</taxon>
        <taxon>Rhodocytophaga</taxon>
    </lineage>
</organism>
<dbReference type="Gene3D" id="2.40.128.490">
    <property type="entry name" value="Uncharacterised protein PF14869, DUF4488"/>
    <property type="match status" value="1"/>
</dbReference>
<comment type="caution">
    <text evidence="2">The sequence shown here is derived from an EMBL/GenBank/DDBJ whole genome shotgun (WGS) entry which is preliminary data.</text>
</comment>
<feature type="signal peptide" evidence="1">
    <location>
        <begin position="1"/>
        <end position="20"/>
    </location>
</feature>
<proteinExistence type="predicted"/>